<dbReference type="Proteomes" id="UP001386955">
    <property type="component" value="Unassembled WGS sequence"/>
</dbReference>
<comment type="caution">
    <text evidence="2">The sequence shown here is derived from an EMBL/GenBank/DDBJ whole genome shotgun (WGS) entry which is preliminary data.</text>
</comment>
<dbReference type="EMBL" id="JAYMYS010000005">
    <property type="protein sequence ID" value="KAK7393379.1"/>
    <property type="molecule type" value="Genomic_DNA"/>
</dbReference>
<proteinExistence type="predicted"/>
<keyword evidence="3" id="KW-1185">Reference proteome</keyword>
<keyword evidence="1" id="KW-0812">Transmembrane</keyword>
<accession>A0AAN9SBV9</accession>
<reference evidence="2 3" key="1">
    <citation type="submission" date="2024-01" db="EMBL/GenBank/DDBJ databases">
        <title>The genomes of 5 underutilized Papilionoideae crops provide insights into root nodulation and disease resistanc.</title>
        <authorList>
            <person name="Jiang F."/>
        </authorList>
    </citation>
    <scope>NUCLEOTIDE SEQUENCE [LARGE SCALE GENOMIC DNA]</scope>
    <source>
        <strain evidence="2">DUOXIRENSHENG_FW03</strain>
        <tissue evidence="2">Leaves</tissue>
    </source>
</reference>
<dbReference type="AlphaFoldDB" id="A0AAN9SBV9"/>
<evidence type="ECO:0000313" key="3">
    <source>
        <dbReference type="Proteomes" id="UP001386955"/>
    </source>
</evidence>
<feature type="transmembrane region" description="Helical" evidence="1">
    <location>
        <begin position="41"/>
        <end position="60"/>
    </location>
</feature>
<keyword evidence="1" id="KW-1133">Transmembrane helix</keyword>
<protein>
    <submittedName>
        <fullName evidence="2">Uncharacterized protein</fullName>
    </submittedName>
</protein>
<keyword evidence="1" id="KW-0472">Membrane</keyword>
<sequence length="109" mass="12773">MMTETCWGKTRQWCAALADFFCRLPLLQYKRPYTHVTQFHFYPPSPSLLNLFIAWSIIVVRKRYLNISAKEKRNPPMFSVTEKVNGGCFFLSLQNVDTGTKWNCIRCNS</sequence>
<evidence type="ECO:0000256" key="1">
    <source>
        <dbReference type="SAM" id="Phobius"/>
    </source>
</evidence>
<organism evidence="2 3">
    <name type="scientific">Psophocarpus tetragonolobus</name>
    <name type="common">Winged bean</name>
    <name type="synonym">Dolichos tetragonolobus</name>
    <dbReference type="NCBI Taxonomy" id="3891"/>
    <lineage>
        <taxon>Eukaryota</taxon>
        <taxon>Viridiplantae</taxon>
        <taxon>Streptophyta</taxon>
        <taxon>Embryophyta</taxon>
        <taxon>Tracheophyta</taxon>
        <taxon>Spermatophyta</taxon>
        <taxon>Magnoliopsida</taxon>
        <taxon>eudicotyledons</taxon>
        <taxon>Gunneridae</taxon>
        <taxon>Pentapetalae</taxon>
        <taxon>rosids</taxon>
        <taxon>fabids</taxon>
        <taxon>Fabales</taxon>
        <taxon>Fabaceae</taxon>
        <taxon>Papilionoideae</taxon>
        <taxon>50 kb inversion clade</taxon>
        <taxon>NPAAA clade</taxon>
        <taxon>indigoferoid/millettioid clade</taxon>
        <taxon>Phaseoleae</taxon>
        <taxon>Psophocarpus</taxon>
    </lineage>
</organism>
<name>A0AAN9SBV9_PSOTE</name>
<gene>
    <name evidence="2" type="ORF">VNO78_21932</name>
</gene>
<evidence type="ECO:0000313" key="2">
    <source>
        <dbReference type="EMBL" id="KAK7393379.1"/>
    </source>
</evidence>